<gene>
    <name evidence="4" type="primary">TC1A</name>
</gene>
<dbReference type="GO" id="GO:0015074">
    <property type="term" value="P:DNA integration"/>
    <property type="evidence" value="ECO:0007669"/>
    <property type="project" value="InterPro"/>
</dbReference>
<dbReference type="Pfam" id="PF13358">
    <property type="entry name" value="DDE_3"/>
    <property type="match status" value="1"/>
</dbReference>
<sequence>MPGNRTSENIIQLVYYNFHKGKSAKELAEMFSLNVRTVYNIIYRAEKENRLELKQPSGRPKKLTPRMERLIIKKIDNKPQCSLRMLAADLKERNIVQVGHETVRRVLLKHKYSSRSARKKPLLSQINVEKRLSFALTHISHPMEYWDDVVFCDETKIMLYYHDGPQRVWRKPLTALQNKNIIPTVKFGKLSVMVWGCICSKGVGEIRIIEDNMTKEIYLDILRSNLKRSVQKFGFVDPNNPNKLNYKSYQDNDPKHKSYICRTWLLYNCSKVLDTPAQSPDINPIENLWAYLKKKVAKRCPTNKSTLIQCIKEEWEKIPQEYDIKKLISTMPRRLQYVVDAAGGHTKY</sequence>
<dbReference type="Pfam" id="PF01498">
    <property type="entry name" value="HTH_Tnp_Tc3_2"/>
    <property type="match status" value="1"/>
</dbReference>
<feature type="domain" description="Tc1-like transposase DDE" evidence="3">
    <location>
        <begin position="149"/>
        <end position="307"/>
    </location>
</feature>
<dbReference type="NCBIfam" id="NF033545">
    <property type="entry name" value="transpos_IS630"/>
    <property type="match status" value="1"/>
</dbReference>
<dbReference type="GO" id="GO:0006313">
    <property type="term" value="P:DNA transposition"/>
    <property type="evidence" value="ECO:0007669"/>
    <property type="project" value="InterPro"/>
</dbReference>
<evidence type="ECO:0000259" key="3">
    <source>
        <dbReference type="Pfam" id="PF13358"/>
    </source>
</evidence>
<comment type="subcellular location">
    <subcellularLocation>
        <location evidence="1">Nucleus</location>
    </subcellularLocation>
</comment>
<dbReference type="InterPro" id="IPR052338">
    <property type="entry name" value="Transposase_5"/>
</dbReference>
<evidence type="ECO:0000256" key="1">
    <source>
        <dbReference type="ARBA" id="ARBA00004123"/>
    </source>
</evidence>
<proteinExistence type="predicted"/>
<dbReference type="InterPro" id="IPR009057">
    <property type="entry name" value="Homeodomain-like_sf"/>
</dbReference>
<reference evidence="4" key="1">
    <citation type="journal article" date="2014" name="BMC Genomics">
        <title>Characterizing the developmental transcriptome of the oriental fruit fly, Bactrocera dorsalis (Diptera: Tephritidae) through comparative genomic analysis with Drosophila melanogaster utilizing modENCODE datasets.</title>
        <authorList>
            <person name="Geib S.M."/>
            <person name="Calla B."/>
            <person name="Hall B."/>
            <person name="Hou S."/>
            <person name="Manoukis N.C."/>
        </authorList>
    </citation>
    <scope>NUCLEOTIDE SEQUENCE</scope>
    <source>
        <strain evidence="4">Punador</strain>
    </source>
</reference>
<feature type="domain" description="Transposase Tc1-like" evidence="2">
    <location>
        <begin position="69"/>
        <end position="139"/>
    </location>
</feature>
<dbReference type="InterPro" id="IPR036397">
    <property type="entry name" value="RNaseH_sf"/>
</dbReference>
<organism evidence="4">
    <name type="scientific">Bactrocera dorsalis</name>
    <name type="common">Oriental fruit fly</name>
    <name type="synonym">Dacus dorsalis</name>
    <dbReference type="NCBI Taxonomy" id="27457"/>
    <lineage>
        <taxon>Eukaryota</taxon>
        <taxon>Metazoa</taxon>
        <taxon>Ecdysozoa</taxon>
        <taxon>Arthropoda</taxon>
        <taxon>Hexapoda</taxon>
        <taxon>Insecta</taxon>
        <taxon>Pterygota</taxon>
        <taxon>Neoptera</taxon>
        <taxon>Endopterygota</taxon>
        <taxon>Diptera</taxon>
        <taxon>Brachycera</taxon>
        <taxon>Muscomorpha</taxon>
        <taxon>Tephritoidea</taxon>
        <taxon>Tephritidae</taxon>
        <taxon>Bactrocera</taxon>
        <taxon>Bactrocera</taxon>
    </lineage>
</organism>
<dbReference type="EMBL" id="GAKP01001339">
    <property type="protein sequence ID" value="JAC57613.1"/>
    <property type="molecule type" value="Transcribed_RNA"/>
</dbReference>
<dbReference type="GO" id="GO:0005634">
    <property type="term" value="C:nucleus"/>
    <property type="evidence" value="ECO:0007669"/>
    <property type="project" value="UniProtKB-SubCell"/>
</dbReference>
<accession>A0A034WV13</accession>
<dbReference type="PANTHER" id="PTHR23022:SF135">
    <property type="entry name" value="SI:DKEY-77F5.3"/>
    <property type="match status" value="1"/>
</dbReference>
<evidence type="ECO:0000259" key="2">
    <source>
        <dbReference type="Pfam" id="PF01498"/>
    </source>
</evidence>
<evidence type="ECO:0000313" key="4">
    <source>
        <dbReference type="EMBL" id="JAC57613.1"/>
    </source>
</evidence>
<dbReference type="Gene3D" id="3.30.420.10">
    <property type="entry name" value="Ribonuclease H-like superfamily/Ribonuclease H"/>
    <property type="match status" value="1"/>
</dbReference>
<protein>
    <submittedName>
        <fullName evidence="4">Transposable element Tc1 transposase</fullName>
    </submittedName>
</protein>
<name>A0A034WV13_BACDO</name>
<dbReference type="InterPro" id="IPR047655">
    <property type="entry name" value="Transpos_IS630-like"/>
</dbReference>
<dbReference type="PANTHER" id="PTHR23022">
    <property type="entry name" value="TRANSPOSABLE ELEMENT-RELATED"/>
    <property type="match status" value="1"/>
</dbReference>
<dbReference type="InterPro" id="IPR038717">
    <property type="entry name" value="Tc1-like_DDE_dom"/>
</dbReference>
<dbReference type="SUPFAM" id="SSF46689">
    <property type="entry name" value="Homeodomain-like"/>
    <property type="match status" value="1"/>
</dbReference>
<dbReference type="GO" id="GO:0003677">
    <property type="term" value="F:DNA binding"/>
    <property type="evidence" value="ECO:0007669"/>
    <property type="project" value="InterPro"/>
</dbReference>
<dbReference type="InterPro" id="IPR002492">
    <property type="entry name" value="Transposase_Tc1-like"/>
</dbReference>
<dbReference type="AlphaFoldDB" id="A0A034WV13"/>